<dbReference type="OrthoDB" id="6926023at2759"/>
<feature type="domain" description="PHD-type" evidence="6">
    <location>
        <begin position="1"/>
        <end position="57"/>
    </location>
</feature>
<dbReference type="InterPro" id="IPR011011">
    <property type="entry name" value="Znf_FYVE_PHD"/>
</dbReference>
<dbReference type="Pfam" id="PF00628">
    <property type="entry name" value="PHD"/>
    <property type="match status" value="1"/>
</dbReference>
<keyword evidence="1" id="KW-0479">Metal-binding</keyword>
<dbReference type="SUPFAM" id="SSF57903">
    <property type="entry name" value="FYVE/PHD zinc finger"/>
    <property type="match status" value="1"/>
</dbReference>
<accession>A0A8S4S8B2</accession>
<dbReference type="GO" id="GO:0008270">
    <property type="term" value="F:zinc ion binding"/>
    <property type="evidence" value="ECO:0007669"/>
    <property type="project" value="UniProtKB-KW"/>
</dbReference>
<reference evidence="7" key="1">
    <citation type="submission" date="2022-03" db="EMBL/GenBank/DDBJ databases">
        <authorList>
            <person name="Lindestad O."/>
        </authorList>
    </citation>
    <scope>NUCLEOTIDE SEQUENCE</scope>
</reference>
<dbReference type="InterPro" id="IPR013083">
    <property type="entry name" value="Znf_RING/FYVE/PHD"/>
</dbReference>
<evidence type="ECO:0000313" key="7">
    <source>
        <dbReference type="EMBL" id="CAH2250300.1"/>
    </source>
</evidence>
<evidence type="ECO:0000256" key="4">
    <source>
        <dbReference type="PROSITE-ProRule" id="PRU00146"/>
    </source>
</evidence>
<dbReference type="Proteomes" id="UP000838756">
    <property type="component" value="Unassembled WGS sequence"/>
</dbReference>
<evidence type="ECO:0000313" key="8">
    <source>
        <dbReference type="Proteomes" id="UP000838756"/>
    </source>
</evidence>
<dbReference type="PROSITE" id="PS50016">
    <property type="entry name" value="ZF_PHD_2"/>
    <property type="match status" value="1"/>
</dbReference>
<evidence type="ECO:0000256" key="3">
    <source>
        <dbReference type="ARBA" id="ARBA00022833"/>
    </source>
</evidence>
<sequence length="155" mass="17484">MPKCAKCNKVITKKSPGLQCGRCNKWMHGECVALSHDQLTALHSTEADWKCRGCVGSSKQKRMSVILPDPEEEDITDTDSITAGVSLDSNSQKILATVLSTIRHEIRDSIQEELKRTLKFYSDKIDDFQIKIDNYEEKIKTIENQYTLANLPSPP</sequence>
<evidence type="ECO:0000259" key="6">
    <source>
        <dbReference type="PROSITE" id="PS50016"/>
    </source>
</evidence>
<dbReference type="EMBL" id="CAKXAJ010026005">
    <property type="protein sequence ID" value="CAH2250300.1"/>
    <property type="molecule type" value="Genomic_DNA"/>
</dbReference>
<dbReference type="AlphaFoldDB" id="A0A8S4S8B2"/>
<evidence type="ECO:0000256" key="1">
    <source>
        <dbReference type="ARBA" id="ARBA00022723"/>
    </source>
</evidence>
<dbReference type="Gene3D" id="3.30.40.10">
    <property type="entry name" value="Zinc/RING finger domain, C3HC4 (zinc finger)"/>
    <property type="match status" value="1"/>
</dbReference>
<gene>
    <name evidence="7" type="primary">jg3666</name>
    <name evidence="7" type="ORF">PAEG_LOCUS22054</name>
</gene>
<proteinExistence type="predicted"/>
<dbReference type="InterPro" id="IPR001965">
    <property type="entry name" value="Znf_PHD"/>
</dbReference>
<keyword evidence="3" id="KW-0862">Zinc</keyword>
<protein>
    <submittedName>
        <fullName evidence="7">Jg3666 protein</fullName>
    </submittedName>
</protein>
<evidence type="ECO:0000256" key="5">
    <source>
        <dbReference type="SAM" id="Coils"/>
    </source>
</evidence>
<keyword evidence="2 4" id="KW-0863">Zinc-finger</keyword>
<keyword evidence="5" id="KW-0175">Coiled coil</keyword>
<feature type="coiled-coil region" evidence="5">
    <location>
        <begin position="111"/>
        <end position="145"/>
    </location>
</feature>
<evidence type="ECO:0000256" key="2">
    <source>
        <dbReference type="ARBA" id="ARBA00022771"/>
    </source>
</evidence>
<comment type="caution">
    <text evidence="7">The sequence shown here is derived from an EMBL/GenBank/DDBJ whole genome shotgun (WGS) entry which is preliminary data.</text>
</comment>
<dbReference type="SMART" id="SM00249">
    <property type="entry name" value="PHD"/>
    <property type="match status" value="1"/>
</dbReference>
<organism evidence="7 8">
    <name type="scientific">Pararge aegeria aegeria</name>
    <dbReference type="NCBI Taxonomy" id="348720"/>
    <lineage>
        <taxon>Eukaryota</taxon>
        <taxon>Metazoa</taxon>
        <taxon>Ecdysozoa</taxon>
        <taxon>Arthropoda</taxon>
        <taxon>Hexapoda</taxon>
        <taxon>Insecta</taxon>
        <taxon>Pterygota</taxon>
        <taxon>Neoptera</taxon>
        <taxon>Endopterygota</taxon>
        <taxon>Lepidoptera</taxon>
        <taxon>Glossata</taxon>
        <taxon>Ditrysia</taxon>
        <taxon>Papilionoidea</taxon>
        <taxon>Nymphalidae</taxon>
        <taxon>Satyrinae</taxon>
        <taxon>Satyrini</taxon>
        <taxon>Parargina</taxon>
        <taxon>Pararge</taxon>
    </lineage>
</organism>
<name>A0A8S4S8B2_9NEOP</name>
<keyword evidence="8" id="KW-1185">Reference proteome</keyword>
<dbReference type="InterPro" id="IPR019787">
    <property type="entry name" value="Znf_PHD-finger"/>
</dbReference>